<sequence>CQKISPFIFVPYEPIVHGTFGVDQSEPWDILIKQIKDLIAEIMVGSRGFGYSDYNGLYIEPYEPIAHRTFGVDQSDWNIIVLRIKDIFAEIMAGSRGIGHPDYDG</sequence>
<dbReference type="EMBL" id="CAJVQC010058703">
    <property type="protein sequence ID" value="CAG8798974.1"/>
    <property type="molecule type" value="Genomic_DNA"/>
</dbReference>
<gene>
    <name evidence="1" type="ORF">RPERSI_LOCUS20621</name>
</gene>
<comment type="caution">
    <text evidence="1">The sequence shown here is derived from an EMBL/GenBank/DDBJ whole genome shotgun (WGS) entry which is preliminary data.</text>
</comment>
<dbReference type="Proteomes" id="UP000789920">
    <property type="component" value="Unassembled WGS sequence"/>
</dbReference>
<name>A0ACA9RM94_9GLOM</name>
<keyword evidence="2" id="KW-1185">Reference proteome</keyword>
<organism evidence="1 2">
    <name type="scientific">Racocetra persica</name>
    <dbReference type="NCBI Taxonomy" id="160502"/>
    <lineage>
        <taxon>Eukaryota</taxon>
        <taxon>Fungi</taxon>
        <taxon>Fungi incertae sedis</taxon>
        <taxon>Mucoromycota</taxon>
        <taxon>Glomeromycotina</taxon>
        <taxon>Glomeromycetes</taxon>
        <taxon>Diversisporales</taxon>
        <taxon>Gigasporaceae</taxon>
        <taxon>Racocetra</taxon>
    </lineage>
</organism>
<feature type="non-terminal residue" evidence="1">
    <location>
        <position position="105"/>
    </location>
</feature>
<proteinExistence type="predicted"/>
<evidence type="ECO:0000313" key="1">
    <source>
        <dbReference type="EMBL" id="CAG8798974.1"/>
    </source>
</evidence>
<protein>
    <submittedName>
        <fullName evidence="1">22542_t:CDS:1</fullName>
    </submittedName>
</protein>
<accession>A0ACA9RM94</accession>
<evidence type="ECO:0000313" key="2">
    <source>
        <dbReference type="Proteomes" id="UP000789920"/>
    </source>
</evidence>
<feature type="non-terminal residue" evidence="1">
    <location>
        <position position="1"/>
    </location>
</feature>
<reference evidence="1" key="1">
    <citation type="submission" date="2021-06" db="EMBL/GenBank/DDBJ databases">
        <authorList>
            <person name="Kallberg Y."/>
            <person name="Tangrot J."/>
            <person name="Rosling A."/>
        </authorList>
    </citation>
    <scope>NUCLEOTIDE SEQUENCE</scope>
    <source>
        <strain evidence="1">MA461A</strain>
    </source>
</reference>